<organism evidence="3 4">
    <name type="scientific">Kitasatospora phosalacinea</name>
    <dbReference type="NCBI Taxonomy" id="2065"/>
    <lineage>
        <taxon>Bacteria</taxon>
        <taxon>Bacillati</taxon>
        <taxon>Actinomycetota</taxon>
        <taxon>Actinomycetes</taxon>
        <taxon>Kitasatosporales</taxon>
        <taxon>Streptomycetaceae</taxon>
        <taxon>Kitasatospora</taxon>
    </lineage>
</organism>
<dbReference type="Proteomes" id="UP001165041">
    <property type="component" value="Unassembled WGS sequence"/>
</dbReference>
<feature type="region of interest" description="Disordered" evidence="1">
    <location>
        <begin position="86"/>
        <end position="117"/>
    </location>
</feature>
<protein>
    <recommendedName>
        <fullName evidence="2">Transposase IS701-like DDE domain-containing protein</fullName>
    </recommendedName>
</protein>
<reference evidence="3" key="1">
    <citation type="submission" date="2023-02" db="EMBL/GenBank/DDBJ databases">
        <title>Kitasatospora phosalacinea NBRC 14627.</title>
        <authorList>
            <person name="Ichikawa N."/>
            <person name="Sato H."/>
            <person name="Tonouchi N."/>
        </authorList>
    </citation>
    <scope>NUCLEOTIDE SEQUENCE</scope>
    <source>
        <strain evidence="3">NBRC 14627</strain>
    </source>
</reference>
<evidence type="ECO:0000256" key="1">
    <source>
        <dbReference type="SAM" id="MobiDB-lite"/>
    </source>
</evidence>
<feature type="domain" description="Transposase IS701-like DDE" evidence="2">
    <location>
        <begin position="1"/>
        <end position="58"/>
    </location>
</feature>
<feature type="compositionally biased region" description="Basic and acidic residues" evidence="1">
    <location>
        <begin position="33"/>
        <end position="49"/>
    </location>
</feature>
<evidence type="ECO:0000259" key="2">
    <source>
        <dbReference type="Pfam" id="PF13546"/>
    </source>
</evidence>
<feature type="region of interest" description="Disordered" evidence="1">
    <location>
        <begin position="1"/>
        <end position="71"/>
    </location>
</feature>
<comment type="caution">
    <text evidence="3">The sequence shown here is derived from an EMBL/GenBank/DDBJ whole genome shotgun (WGS) entry which is preliminary data.</text>
</comment>
<dbReference type="Pfam" id="PF13546">
    <property type="entry name" value="DDE_5"/>
    <property type="match status" value="1"/>
</dbReference>
<name>A0A9W6Q6L4_9ACTN</name>
<accession>A0A9W6Q6L4</accession>
<dbReference type="InterPro" id="IPR038721">
    <property type="entry name" value="IS701-like_DDE_dom"/>
</dbReference>
<dbReference type="EMBL" id="BSSA01000009">
    <property type="protein sequence ID" value="GLW70897.1"/>
    <property type="molecule type" value="Genomic_DNA"/>
</dbReference>
<proteinExistence type="predicted"/>
<evidence type="ECO:0000313" key="3">
    <source>
        <dbReference type="EMBL" id="GLW70897.1"/>
    </source>
</evidence>
<sequence length="117" mass="12232">MVVADAGYGASTPFRQGLQERSPSHVLALTGKEVAHARDAEPHRPDHGGPEPPALRPPPNRPAVAGPRPVDDGRCLLGILFVLRTGSPRRARRASPTGPQRSGRLSTVKAGLVSGAP</sequence>
<evidence type="ECO:0000313" key="4">
    <source>
        <dbReference type="Proteomes" id="UP001165041"/>
    </source>
</evidence>
<gene>
    <name evidence="3" type="ORF">Kpho02_31960</name>
</gene>
<dbReference type="AlphaFoldDB" id="A0A9W6Q6L4"/>
<feature type="compositionally biased region" description="Pro residues" evidence="1">
    <location>
        <begin position="50"/>
        <end position="61"/>
    </location>
</feature>